<dbReference type="Pfam" id="PF00069">
    <property type="entry name" value="Pkinase"/>
    <property type="match status" value="1"/>
</dbReference>
<dbReference type="EMBL" id="JAEFCI010002477">
    <property type="protein sequence ID" value="KAG5462207.1"/>
    <property type="molecule type" value="Genomic_DNA"/>
</dbReference>
<gene>
    <name evidence="9" type="ORF">BJ554DRAFT_5492</name>
</gene>
<dbReference type="AlphaFoldDB" id="A0A8H7ZZG4"/>
<dbReference type="OrthoDB" id="193931at2759"/>
<feature type="compositionally biased region" description="Polar residues" evidence="7">
    <location>
        <begin position="113"/>
        <end position="126"/>
    </location>
</feature>
<dbReference type="PANTHER" id="PTHR24346">
    <property type="entry name" value="MAP/MICROTUBULE AFFINITY-REGULATING KINASE"/>
    <property type="match status" value="1"/>
</dbReference>
<comment type="similarity">
    <text evidence="1">Belongs to the protein kinase superfamily. CAMK Ser/Thr protein kinase family. NIM1 subfamily.</text>
</comment>
<evidence type="ECO:0000313" key="10">
    <source>
        <dbReference type="Proteomes" id="UP000673691"/>
    </source>
</evidence>
<accession>A0A8H7ZZG4</accession>
<dbReference type="GO" id="GO:0035556">
    <property type="term" value="P:intracellular signal transduction"/>
    <property type="evidence" value="ECO:0007669"/>
    <property type="project" value="TreeGrafter"/>
</dbReference>
<feature type="domain" description="Protein kinase" evidence="8">
    <location>
        <begin position="1"/>
        <end position="126"/>
    </location>
</feature>
<dbReference type="GO" id="GO:0005524">
    <property type="term" value="F:ATP binding"/>
    <property type="evidence" value="ECO:0007669"/>
    <property type="project" value="UniProtKB-KW"/>
</dbReference>
<reference evidence="9 10" key="1">
    <citation type="journal article" name="Sci. Rep.">
        <title>Genome-scale phylogenetic analyses confirm Olpidium as the closest living zoosporic fungus to the non-flagellated, terrestrial fungi.</title>
        <authorList>
            <person name="Chang Y."/>
            <person name="Rochon D."/>
            <person name="Sekimoto S."/>
            <person name="Wang Y."/>
            <person name="Chovatia M."/>
            <person name="Sandor L."/>
            <person name="Salamov A."/>
            <person name="Grigoriev I.V."/>
            <person name="Stajich J.E."/>
            <person name="Spatafora J.W."/>
        </authorList>
    </citation>
    <scope>NUCLEOTIDE SEQUENCE [LARGE SCALE GENOMIC DNA]</scope>
    <source>
        <strain evidence="9">S191</strain>
    </source>
</reference>
<keyword evidence="4" id="KW-0547">Nucleotide-binding</keyword>
<feature type="region of interest" description="Disordered" evidence="7">
    <location>
        <begin position="64"/>
        <end position="126"/>
    </location>
</feature>
<name>A0A8H7ZZG4_9FUNG</name>
<dbReference type="PANTHER" id="PTHR24346:SF82">
    <property type="entry name" value="KP78A-RELATED"/>
    <property type="match status" value="1"/>
</dbReference>
<protein>
    <recommendedName>
        <fullName evidence="8">Protein kinase domain-containing protein</fullName>
    </recommendedName>
</protein>
<sequence length="126" mass="13577">MRRTPLTASPHSAEMLSGKKYTGNEVDIWSMGVVLFLLVTGRLPFDDSNMSRLFHAVYSGHLKLPEGLSPGTESGSRWAGKGGRTKDPVGRGVLTGTKKKRPRMQGHHPGHASASTARPAQSRANT</sequence>
<keyword evidence="2" id="KW-0723">Serine/threonine-protein kinase</keyword>
<dbReference type="GO" id="GO:0005737">
    <property type="term" value="C:cytoplasm"/>
    <property type="evidence" value="ECO:0007669"/>
    <property type="project" value="TreeGrafter"/>
</dbReference>
<dbReference type="Gene3D" id="1.10.510.10">
    <property type="entry name" value="Transferase(Phosphotransferase) domain 1"/>
    <property type="match status" value="1"/>
</dbReference>
<evidence type="ECO:0000256" key="2">
    <source>
        <dbReference type="ARBA" id="ARBA00022527"/>
    </source>
</evidence>
<evidence type="ECO:0000256" key="4">
    <source>
        <dbReference type="ARBA" id="ARBA00022741"/>
    </source>
</evidence>
<keyword evidence="3" id="KW-0808">Transferase</keyword>
<keyword evidence="6" id="KW-0067">ATP-binding</keyword>
<dbReference type="InterPro" id="IPR000719">
    <property type="entry name" value="Prot_kinase_dom"/>
</dbReference>
<comment type="caution">
    <text evidence="9">The sequence shown here is derived from an EMBL/GenBank/DDBJ whole genome shotgun (WGS) entry which is preliminary data.</text>
</comment>
<dbReference type="PROSITE" id="PS50011">
    <property type="entry name" value="PROTEIN_KINASE_DOM"/>
    <property type="match status" value="1"/>
</dbReference>
<evidence type="ECO:0000256" key="1">
    <source>
        <dbReference type="ARBA" id="ARBA00010791"/>
    </source>
</evidence>
<dbReference type="InterPro" id="IPR011009">
    <property type="entry name" value="Kinase-like_dom_sf"/>
</dbReference>
<feature type="compositionally biased region" description="Basic residues" evidence="7">
    <location>
        <begin position="97"/>
        <end position="110"/>
    </location>
</feature>
<organism evidence="9 10">
    <name type="scientific">Olpidium bornovanus</name>
    <dbReference type="NCBI Taxonomy" id="278681"/>
    <lineage>
        <taxon>Eukaryota</taxon>
        <taxon>Fungi</taxon>
        <taxon>Fungi incertae sedis</taxon>
        <taxon>Olpidiomycota</taxon>
        <taxon>Olpidiomycotina</taxon>
        <taxon>Olpidiomycetes</taxon>
        <taxon>Olpidiales</taxon>
        <taxon>Olpidiaceae</taxon>
        <taxon>Olpidium</taxon>
    </lineage>
</organism>
<keyword evidence="5" id="KW-0418">Kinase</keyword>
<evidence type="ECO:0000313" key="9">
    <source>
        <dbReference type="EMBL" id="KAG5462207.1"/>
    </source>
</evidence>
<evidence type="ECO:0000256" key="5">
    <source>
        <dbReference type="ARBA" id="ARBA00022777"/>
    </source>
</evidence>
<keyword evidence="10" id="KW-1185">Reference proteome</keyword>
<evidence type="ECO:0000256" key="3">
    <source>
        <dbReference type="ARBA" id="ARBA00022679"/>
    </source>
</evidence>
<evidence type="ECO:0000256" key="6">
    <source>
        <dbReference type="ARBA" id="ARBA00022840"/>
    </source>
</evidence>
<dbReference type="GO" id="GO:0004674">
    <property type="term" value="F:protein serine/threonine kinase activity"/>
    <property type="evidence" value="ECO:0007669"/>
    <property type="project" value="UniProtKB-KW"/>
</dbReference>
<evidence type="ECO:0000256" key="7">
    <source>
        <dbReference type="SAM" id="MobiDB-lite"/>
    </source>
</evidence>
<dbReference type="SUPFAM" id="SSF56112">
    <property type="entry name" value="Protein kinase-like (PK-like)"/>
    <property type="match status" value="1"/>
</dbReference>
<proteinExistence type="inferred from homology"/>
<evidence type="ECO:0000259" key="8">
    <source>
        <dbReference type="PROSITE" id="PS50011"/>
    </source>
</evidence>
<dbReference type="Proteomes" id="UP000673691">
    <property type="component" value="Unassembled WGS sequence"/>
</dbReference>